<feature type="non-terminal residue" evidence="2">
    <location>
        <position position="1"/>
    </location>
</feature>
<gene>
    <name evidence="2" type="ORF">KI387_041896</name>
</gene>
<feature type="region of interest" description="Disordered" evidence="1">
    <location>
        <begin position="1"/>
        <end position="20"/>
    </location>
</feature>
<comment type="caution">
    <text evidence="2">The sequence shown here is derived from an EMBL/GenBank/DDBJ whole genome shotgun (WGS) entry which is preliminary data.</text>
</comment>
<keyword evidence="3" id="KW-1185">Reference proteome</keyword>
<dbReference type="Proteomes" id="UP000824469">
    <property type="component" value="Unassembled WGS sequence"/>
</dbReference>
<dbReference type="EMBL" id="JAHRHJ020002030">
    <property type="protein sequence ID" value="KAH9292917.1"/>
    <property type="molecule type" value="Genomic_DNA"/>
</dbReference>
<feature type="region of interest" description="Disordered" evidence="1">
    <location>
        <begin position="87"/>
        <end position="117"/>
    </location>
</feature>
<protein>
    <submittedName>
        <fullName evidence="2">Uncharacterized protein</fullName>
    </submittedName>
</protein>
<name>A0AA38F9H0_TAXCH</name>
<proteinExistence type="predicted"/>
<evidence type="ECO:0000256" key="1">
    <source>
        <dbReference type="SAM" id="MobiDB-lite"/>
    </source>
</evidence>
<organism evidence="2 3">
    <name type="scientific">Taxus chinensis</name>
    <name type="common">Chinese yew</name>
    <name type="synonym">Taxus wallichiana var. chinensis</name>
    <dbReference type="NCBI Taxonomy" id="29808"/>
    <lineage>
        <taxon>Eukaryota</taxon>
        <taxon>Viridiplantae</taxon>
        <taxon>Streptophyta</taxon>
        <taxon>Embryophyta</taxon>
        <taxon>Tracheophyta</taxon>
        <taxon>Spermatophyta</taxon>
        <taxon>Pinopsida</taxon>
        <taxon>Pinidae</taxon>
        <taxon>Conifers II</taxon>
        <taxon>Cupressales</taxon>
        <taxon>Taxaceae</taxon>
        <taxon>Taxus</taxon>
    </lineage>
</organism>
<feature type="compositionally biased region" description="Polar residues" evidence="1">
    <location>
        <begin position="49"/>
        <end position="62"/>
    </location>
</feature>
<evidence type="ECO:0000313" key="2">
    <source>
        <dbReference type="EMBL" id="KAH9292917.1"/>
    </source>
</evidence>
<evidence type="ECO:0000313" key="3">
    <source>
        <dbReference type="Proteomes" id="UP000824469"/>
    </source>
</evidence>
<dbReference type="AlphaFoldDB" id="A0AA38F9H0"/>
<sequence length="143" mass="15391">TSRKKVLHNLMPTPRTMEGSSKCLQEAGSLKMSVEVEHSHVAEAERARQPTSPVEDGTSNKQLDGVDILLSNSSSLVRDIQALSSSHEIEAASSNHSREKGISKLSRSAALGKSPMKKALRVGIQRASEVGISGKMKQNTDEN</sequence>
<feature type="region of interest" description="Disordered" evidence="1">
    <location>
        <begin position="43"/>
        <end position="63"/>
    </location>
</feature>
<reference evidence="2 3" key="1">
    <citation type="journal article" date="2021" name="Nat. Plants">
        <title>The Taxus genome provides insights into paclitaxel biosynthesis.</title>
        <authorList>
            <person name="Xiong X."/>
            <person name="Gou J."/>
            <person name="Liao Q."/>
            <person name="Li Y."/>
            <person name="Zhou Q."/>
            <person name="Bi G."/>
            <person name="Li C."/>
            <person name="Du R."/>
            <person name="Wang X."/>
            <person name="Sun T."/>
            <person name="Guo L."/>
            <person name="Liang H."/>
            <person name="Lu P."/>
            <person name="Wu Y."/>
            <person name="Zhang Z."/>
            <person name="Ro D.K."/>
            <person name="Shang Y."/>
            <person name="Huang S."/>
            <person name="Yan J."/>
        </authorList>
    </citation>
    <scope>NUCLEOTIDE SEQUENCE [LARGE SCALE GENOMIC DNA]</scope>
    <source>
        <strain evidence="2">Ta-2019</strain>
    </source>
</reference>
<accession>A0AA38F9H0</accession>